<dbReference type="InterPro" id="IPR016024">
    <property type="entry name" value="ARM-type_fold"/>
</dbReference>
<sequence length="365" mass="41328">MMYYRFPILFAIVTISLLGLVGNRDRRDLALALSNSHSNPTITKSIAQASTTGKLKSASPSASNSTYDRYMRAGYEAFDNKNYQAAIENFQKALAERPNDIYARQAIQNSETLLKNEQAKNNPLSDWWWLSLGAGLAFVVGGGVFFFSGLLRRSPDWEREEHELAESESDYEPEEKFSLNSLPSEKSQNLFGEANSKTKTGDDDSSIPLQTPTRLPNLDIINELVKDLQEPDPKKRRKAIWELAQKGDSRAMKPLVDLMIDSDSQERSLILEALSQISIRTLKPMNQALALSLQDKNPQVRKNAIRDLTRIYDLMSQISQMLRHAMDDSDVEVQETAKWALNQLNLQMTPTRLDLLPMKQNETMP</sequence>
<evidence type="ECO:0000313" key="6">
    <source>
        <dbReference type="EMBL" id="OKH21912.1"/>
    </source>
</evidence>
<evidence type="ECO:0000256" key="1">
    <source>
        <dbReference type="ARBA" id="ARBA00022549"/>
    </source>
</evidence>
<keyword evidence="5" id="KW-1133">Transmembrane helix</keyword>
<dbReference type="SUPFAM" id="SSF48371">
    <property type="entry name" value="ARM repeat"/>
    <property type="match status" value="1"/>
</dbReference>
<dbReference type="Proteomes" id="UP000186868">
    <property type="component" value="Unassembled WGS sequence"/>
</dbReference>
<evidence type="ECO:0000313" key="7">
    <source>
        <dbReference type="Proteomes" id="UP000186868"/>
    </source>
</evidence>
<evidence type="ECO:0000256" key="5">
    <source>
        <dbReference type="SAM" id="Phobius"/>
    </source>
</evidence>
<dbReference type="InterPro" id="IPR011989">
    <property type="entry name" value="ARM-like"/>
</dbReference>
<keyword evidence="1" id="KW-0042">Antenna complex</keyword>
<dbReference type="InterPro" id="IPR011990">
    <property type="entry name" value="TPR-like_helical_dom_sf"/>
</dbReference>
<proteinExistence type="predicted"/>
<dbReference type="AlphaFoldDB" id="A0A1U7HE84"/>
<reference evidence="6 7" key="1">
    <citation type="submission" date="2016-11" db="EMBL/GenBank/DDBJ databases">
        <title>Draft Genome Sequences of Nine Cyanobacterial Strains from Diverse Habitats.</title>
        <authorList>
            <person name="Zhu T."/>
            <person name="Hou S."/>
            <person name="Lu X."/>
            <person name="Hess W.R."/>
        </authorList>
    </citation>
    <scope>NUCLEOTIDE SEQUENCE [LARGE SCALE GENOMIC DNA]</scope>
    <source>
        <strain evidence="6 7">NIES-593</strain>
    </source>
</reference>
<dbReference type="SUPFAM" id="SSF48452">
    <property type="entry name" value="TPR-like"/>
    <property type="match status" value="1"/>
</dbReference>
<protein>
    <submittedName>
        <fullName evidence="6">Uncharacterized protein</fullName>
    </submittedName>
</protein>
<evidence type="ECO:0000256" key="3">
    <source>
        <dbReference type="PROSITE-ProRule" id="PRU00339"/>
    </source>
</evidence>
<dbReference type="STRING" id="1921803.NIES593_14645"/>
<dbReference type="Gene3D" id="1.25.10.10">
    <property type="entry name" value="Leucine-rich Repeat Variant"/>
    <property type="match status" value="1"/>
</dbReference>
<dbReference type="PROSITE" id="PS50005">
    <property type="entry name" value="TPR"/>
    <property type="match status" value="1"/>
</dbReference>
<gene>
    <name evidence="6" type="ORF">NIES593_14645</name>
</gene>
<name>A0A1U7HE84_9CYAN</name>
<dbReference type="GO" id="GO:0030089">
    <property type="term" value="C:phycobilisome"/>
    <property type="evidence" value="ECO:0007669"/>
    <property type="project" value="UniProtKB-KW"/>
</dbReference>
<dbReference type="EMBL" id="MRCB01000017">
    <property type="protein sequence ID" value="OKH21912.1"/>
    <property type="molecule type" value="Genomic_DNA"/>
</dbReference>
<keyword evidence="5" id="KW-0812">Transmembrane</keyword>
<organism evidence="6 7">
    <name type="scientific">Hydrococcus rivularis NIES-593</name>
    <dbReference type="NCBI Taxonomy" id="1921803"/>
    <lineage>
        <taxon>Bacteria</taxon>
        <taxon>Bacillati</taxon>
        <taxon>Cyanobacteriota</taxon>
        <taxon>Cyanophyceae</taxon>
        <taxon>Pleurocapsales</taxon>
        <taxon>Hydrococcaceae</taxon>
        <taxon>Hydrococcus</taxon>
    </lineage>
</organism>
<accession>A0A1U7HE84</accession>
<evidence type="ECO:0000256" key="4">
    <source>
        <dbReference type="SAM" id="MobiDB-lite"/>
    </source>
</evidence>
<comment type="caution">
    <text evidence="6">The sequence shown here is derived from an EMBL/GenBank/DDBJ whole genome shotgun (WGS) entry which is preliminary data.</text>
</comment>
<feature type="transmembrane region" description="Helical" evidence="5">
    <location>
        <begin position="127"/>
        <end position="151"/>
    </location>
</feature>
<keyword evidence="5" id="KW-0472">Membrane</keyword>
<keyword evidence="2" id="KW-0605">Phycobilisome</keyword>
<feature type="repeat" description="TPR" evidence="3">
    <location>
        <begin position="67"/>
        <end position="100"/>
    </location>
</feature>
<dbReference type="InterPro" id="IPR019734">
    <property type="entry name" value="TPR_rpt"/>
</dbReference>
<dbReference type="Gene3D" id="1.25.40.10">
    <property type="entry name" value="Tetratricopeptide repeat domain"/>
    <property type="match status" value="1"/>
</dbReference>
<dbReference type="Pfam" id="PF13646">
    <property type="entry name" value="HEAT_2"/>
    <property type="match status" value="1"/>
</dbReference>
<keyword evidence="7" id="KW-1185">Reference proteome</keyword>
<evidence type="ECO:0000256" key="2">
    <source>
        <dbReference type="ARBA" id="ARBA00022738"/>
    </source>
</evidence>
<keyword evidence="3" id="KW-0802">TPR repeat</keyword>
<feature type="region of interest" description="Disordered" evidence="4">
    <location>
        <begin position="161"/>
        <end position="183"/>
    </location>
</feature>
<feature type="region of interest" description="Disordered" evidence="4">
    <location>
        <begin position="193"/>
        <end position="212"/>
    </location>
</feature>
<dbReference type="OrthoDB" id="581048at2"/>